<dbReference type="Proteomes" id="UP001237011">
    <property type="component" value="Chromosome"/>
</dbReference>
<evidence type="ECO:0000256" key="1">
    <source>
        <dbReference type="PROSITE-ProRule" id="PRU00182"/>
    </source>
</evidence>
<dbReference type="InterPro" id="IPR036986">
    <property type="entry name" value="S4_RNA-bd_sf"/>
</dbReference>
<evidence type="ECO:0000313" key="2">
    <source>
        <dbReference type="EMBL" id="WLP85992.1"/>
    </source>
</evidence>
<protein>
    <submittedName>
        <fullName evidence="2">RNA-binding S4 domain-containing protein</fullName>
    </submittedName>
</protein>
<accession>A0ABY9HBS5</accession>
<organism evidence="2 3">
    <name type="scientific">Mycoplasma seminis</name>
    <dbReference type="NCBI Taxonomy" id="512749"/>
    <lineage>
        <taxon>Bacteria</taxon>
        <taxon>Bacillati</taxon>
        <taxon>Mycoplasmatota</taxon>
        <taxon>Mollicutes</taxon>
        <taxon>Mycoplasmataceae</taxon>
        <taxon>Mycoplasma</taxon>
    </lineage>
</organism>
<dbReference type="CDD" id="cd00165">
    <property type="entry name" value="S4"/>
    <property type="match status" value="1"/>
</dbReference>
<proteinExistence type="predicted"/>
<dbReference type="Gene3D" id="3.10.290.10">
    <property type="entry name" value="RNA-binding S4 domain"/>
    <property type="match status" value="1"/>
</dbReference>
<dbReference type="Pfam" id="PF13275">
    <property type="entry name" value="S4_2"/>
    <property type="match status" value="1"/>
</dbReference>
<gene>
    <name evidence="2" type="ORF">Q8852_00015</name>
</gene>
<dbReference type="EMBL" id="CP132191">
    <property type="protein sequence ID" value="WLP85992.1"/>
    <property type="molecule type" value="Genomic_DNA"/>
</dbReference>
<dbReference type="SUPFAM" id="SSF55174">
    <property type="entry name" value="Alpha-L RNA-binding motif"/>
    <property type="match status" value="1"/>
</dbReference>
<sequence>MTVAIKGGSIKLSQFLKKIDEIDTGGQAKEFIKNNSITINGEQPKGRGSKIKVGDIVWINNSIYSITAKEE</sequence>
<name>A0ABY9HBS5_9MOLU</name>
<evidence type="ECO:0000313" key="3">
    <source>
        <dbReference type="Proteomes" id="UP001237011"/>
    </source>
</evidence>
<keyword evidence="1" id="KW-0694">RNA-binding</keyword>
<dbReference type="PROSITE" id="PS50889">
    <property type="entry name" value="S4"/>
    <property type="match status" value="1"/>
</dbReference>
<keyword evidence="3" id="KW-1185">Reference proteome</keyword>
<reference evidence="2" key="1">
    <citation type="submission" date="2023-08" db="EMBL/GenBank/DDBJ databases">
        <title>Complete genome sequence of Mycoplasma seminis 2200.</title>
        <authorList>
            <person name="Spergser J."/>
        </authorList>
    </citation>
    <scope>NUCLEOTIDE SEQUENCE [LARGE SCALE GENOMIC DNA]</scope>
    <source>
        <strain evidence="2">2200</strain>
    </source>
</reference>